<feature type="domain" description="DNA topoisomerase type IA zn finger" evidence="1">
    <location>
        <begin position="143"/>
        <end position="167"/>
    </location>
</feature>
<evidence type="ECO:0000313" key="3">
    <source>
        <dbReference type="EMBL" id="RDF11008.1"/>
    </source>
</evidence>
<feature type="domain" description="DNA topoisomerase type IA zn finger" evidence="1">
    <location>
        <begin position="57"/>
        <end position="90"/>
    </location>
</feature>
<gene>
    <name evidence="3" type="ORF">DPV84_06645</name>
    <name evidence="2" type="ORF">DPV93_06985</name>
</gene>
<organism evidence="2 4">
    <name type="scientific">Haemophilus sputorum</name>
    <dbReference type="NCBI Taxonomy" id="1078480"/>
    <lineage>
        <taxon>Bacteria</taxon>
        <taxon>Pseudomonadati</taxon>
        <taxon>Pseudomonadota</taxon>
        <taxon>Gammaproteobacteria</taxon>
        <taxon>Pasteurellales</taxon>
        <taxon>Pasteurellaceae</taxon>
        <taxon>Haemophilus</taxon>
    </lineage>
</organism>
<dbReference type="SUPFAM" id="SSF57783">
    <property type="entry name" value="Zinc beta-ribbon"/>
    <property type="match status" value="3"/>
</dbReference>
<sequence>MSLFKSTKQAEFCPQCQSPLQLKRGKQGLFLGCSAYPACDYIKPLHQESRIIKDLAETCPECGAFLQVKQGHFGIFIGCSQYPNCHFTVHEETPADSEVEFDCPECKTHKLVARTGRAGKVFYGCSGFPQCKFTLASKPILAHCPQCGGTIACEKKVKGTRYLQCANKHCQAIFEAEIENE</sequence>
<keyword evidence="5" id="KW-1185">Reference proteome</keyword>
<protein>
    <recommendedName>
        <fullName evidence="1">DNA topoisomerase type IA zn finger domain-containing protein</fullName>
    </recommendedName>
</protein>
<dbReference type="GO" id="GO:0005694">
    <property type="term" value="C:chromosome"/>
    <property type="evidence" value="ECO:0007669"/>
    <property type="project" value="InterPro"/>
</dbReference>
<accession>A0A369YJU4</accession>
<dbReference type="Proteomes" id="UP000253872">
    <property type="component" value="Unassembled WGS sequence"/>
</dbReference>
<evidence type="ECO:0000313" key="4">
    <source>
        <dbReference type="Proteomes" id="UP000253872"/>
    </source>
</evidence>
<dbReference type="PANTHER" id="PTHR42785">
    <property type="entry name" value="DNA TOPOISOMERASE, TYPE IA, CORE"/>
    <property type="match status" value="1"/>
</dbReference>
<dbReference type="EMBL" id="QEQG01000006">
    <property type="protein sequence ID" value="RDF11008.1"/>
    <property type="molecule type" value="Genomic_DNA"/>
</dbReference>
<feature type="domain" description="DNA topoisomerase type IA zn finger" evidence="1">
    <location>
        <begin position="102"/>
        <end position="139"/>
    </location>
</feature>
<evidence type="ECO:0000313" key="5">
    <source>
        <dbReference type="Proteomes" id="UP000253950"/>
    </source>
</evidence>
<feature type="domain" description="DNA topoisomerase type IA zn finger" evidence="1">
    <location>
        <begin position="12"/>
        <end position="47"/>
    </location>
</feature>
<dbReference type="Proteomes" id="UP000253950">
    <property type="component" value="Unassembled WGS sequence"/>
</dbReference>
<dbReference type="RefSeq" id="WP_007523654.1">
    <property type="nucleotide sequence ID" value="NZ_JANFLW010000008.1"/>
</dbReference>
<dbReference type="PANTHER" id="PTHR42785:SF1">
    <property type="entry name" value="DNA TOPOISOMERASE"/>
    <property type="match status" value="1"/>
</dbReference>
<evidence type="ECO:0000313" key="2">
    <source>
        <dbReference type="EMBL" id="RDE71357.1"/>
    </source>
</evidence>
<dbReference type="Pfam" id="PF01396">
    <property type="entry name" value="Zn_ribbon_Top1"/>
    <property type="match status" value="4"/>
</dbReference>
<dbReference type="Gene3D" id="3.30.65.10">
    <property type="entry name" value="Bacterial Topoisomerase I, domain 1"/>
    <property type="match status" value="3"/>
</dbReference>
<dbReference type="GO" id="GO:0006265">
    <property type="term" value="P:DNA topological change"/>
    <property type="evidence" value="ECO:0007669"/>
    <property type="project" value="InterPro"/>
</dbReference>
<dbReference type="STRING" id="1035839.GCA_000238795_00049"/>
<dbReference type="EMBL" id="QEPN01000005">
    <property type="protein sequence ID" value="RDE71357.1"/>
    <property type="molecule type" value="Genomic_DNA"/>
</dbReference>
<evidence type="ECO:0000259" key="1">
    <source>
        <dbReference type="Pfam" id="PF01396"/>
    </source>
</evidence>
<dbReference type="AlphaFoldDB" id="A0A369YJU4"/>
<name>A0A369YJU4_9PAST</name>
<dbReference type="InterPro" id="IPR000380">
    <property type="entry name" value="Topo_IA"/>
</dbReference>
<dbReference type="GO" id="GO:0003677">
    <property type="term" value="F:DNA binding"/>
    <property type="evidence" value="ECO:0007669"/>
    <property type="project" value="InterPro"/>
</dbReference>
<dbReference type="GO" id="GO:0003917">
    <property type="term" value="F:DNA topoisomerase type I (single strand cut, ATP-independent) activity"/>
    <property type="evidence" value="ECO:0007669"/>
    <property type="project" value="InterPro"/>
</dbReference>
<dbReference type="InterPro" id="IPR013498">
    <property type="entry name" value="Topo_IA_Znf"/>
</dbReference>
<proteinExistence type="predicted"/>
<comment type="caution">
    <text evidence="2">The sequence shown here is derived from an EMBL/GenBank/DDBJ whole genome shotgun (WGS) entry which is preliminary data.</text>
</comment>
<reference evidence="4 5" key="1">
    <citation type="submission" date="2018-05" db="EMBL/GenBank/DDBJ databases">
        <title>Draft Genome Sequences for a Diverse set of 7 Haemophilus Species.</title>
        <authorList>
            <person name="Nichols M."/>
            <person name="Topaz N."/>
            <person name="Wang X."/>
            <person name="Wang X."/>
            <person name="Boxrud D."/>
        </authorList>
    </citation>
    <scope>NUCLEOTIDE SEQUENCE [LARGE SCALE GENOMIC DNA]</scope>
    <source>
        <strain evidence="2 4">C2002001239</strain>
        <strain evidence="3 5">C2015005473</strain>
    </source>
</reference>